<protein>
    <submittedName>
        <fullName evidence="2">EDD domain protein</fullName>
    </submittedName>
</protein>
<evidence type="ECO:0000313" key="3">
    <source>
        <dbReference type="Proteomes" id="UP000248066"/>
    </source>
</evidence>
<dbReference type="OrthoDB" id="9780660at2"/>
<dbReference type="SUPFAM" id="SSF82549">
    <property type="entry name" value="DAK1/DegV-like"/>
    <property type="match status" value="1"/>
</dbReference>
<dbReference type="InterPro" id="IPR003797">
    <property type="entry name" value="DegV"/>
</dbReference>
<sequence>MGNVKVVTDSTADLPQELIDELNITVVPLKVHFGNETFEDGVDLTPDEFYQKLGETDRMPSTSQPTPFQFEEQYRSLADEDTSIISIHLSSRLSGTYQSAVIASGELEGQVDVTVIDSRKASYAIGIIVAEIAQMAANGAGKEECLARLDVLLEDTTVYFMVDTLEFLEKNGRIGKASAMLGSLLKIKPILSLNDEGEVYPADKARGSKKAAAKMISELEKQFGNDPVQIGLSHALAREAAEELASKAEEHLNVQSTVITTIGPVIGAHVGPGTISLSVMKVN</sequence>
<dbReference type="Gene3D" id="3.40.50.10170">
    <property type="match status" value="1"/>
</dbReference>
<organism evidence="2 3">
    <name type="scientific">Alteribacter lacisalsi</name>
    <dbReference type="NCBI Taxonomy" id="2045244"/>
    <lineage>
        <taxon>Bacteria</taxon>
        <taxon>Bacillati</taxon>
        <taxon>Bacillota</taxon>
        <taxon>Bacilli</taxon>
        <taxon>Bacillales</taxon>
        <taxon>Bacillaceae</taxon>
        <taxon>Alteribacter</taxon>
    </lineage>
</organism>
<evidence type="ECO:0000256" key="1">
    <source>
        <dbReference type="ARBA" id="ARBA00023121"/>
    </source>
</evidence>
<keyword evidence="1" id="KW-0446">Lipid-binding</keyword>
<dbReference type="PROSITE" id="PS51482">
    <property type="entry name" value="DEGV"/>
    <property type="match status" value="1"/>
</dbReference>
<dbReference type="Proteomes" id="UP000248066">
    <property type="component" value="Unassembled WGS sequence"/>
</dbReference>
<dbReference type="PANTHER" id="PTHR33434">
    <property type="entry name" value="DEGV DOMAIN-CONTAINING PROTEIN DR_1986-RELATED"/>
    <property type="match status" value="1"/>
</dbReference>
<dbReference type="NCBIfam" id="TIGR00762">
    <property type="entry name" value="DegV"/>
    <property type="match status" value="1"/>
</dbReference>
<dbReference type="RefSeq" id="WP_110517596.1">
    <property type="nucleotide sequence ID" value="NZ_PDOF01000001.1"/>
</dbReference>
<comment type="caution">
    <text evidence="2">The sequence shown here is derived from an EMBL/GenBank/DDBJ whole genome shotgun (WGS) entry which is preliminary data.</text>
</comment>
<dbReference type="EMBL" id="PDOF01000001">
    <property type="protein sequence ID" value="PYZ97978.1"/>
    <property type="molecule type" value="Genomic_DNA"/>
</dbReference>
<gene>
    <name evidence="2" type="ORF">CR205_05120</name>
</gene>
<dbReference type="AlphaFoldDB" id="A0A2W0HWA2"/>
<dbReference type="Gene3D" id="3.30.1180.10">
    <property type="match status" value="1"/>
</dbReference>
<accession>A0A2W0HWA2</accession>
<reference evidence="2 3" key="1">
    <citation type="submission" date="2017-10" db="EMBL/GenBank/DDBJ databases">
        <title>Bacillus sp. nov., a halophilic bacterium isolated from a Yangshapao Lake.</title>
        <authorList>
            <person name="Wang H."/>
        </authorList>
    </citation>
    <scope>NUCLEOTIDE SEQUENCE [LARGE SCALE GENOMIC DNA]</scope>
    <source>
        <strain evidence="2 3">YSP-3</strain>
    </source>
</reference>
<keyword evidence="3" id="KW-1185">Reference proteome</keyword>
<dbReference type="InterPro" id="IPR043168">
    <property type="entry name" value="DegV_C"/>
</dbReference>
<dbReference type="GO" id="GO:0008289">
    <property type="term" value="F:lipid binding"/>
    <property type="evidence" value="ECO:0007669"/>
    <property type="project" value="UniProtKB-KW"/>
</dbReference>
<proteinExistence type="predicted"/>
<evidence type="ECO:0000313" key="2">
    <source>
        <dbReference type="EMBL" id="PYZ97978.1"/>
    </source>
</evidence>
<dbReference type="PANTHER" id="PTHR33434:SF2">
    <property type="entry name" value="FATTY ACID-BINDING PROTEIN TM_1468"/>
    <property type="match status" value="1"/>
</dbReference>
<name>A0A2W0HWA2_9BACI</name>
<dbReference type="InterPro" id="IPR050270">
    <property type="entry name" value="DegV_domain_contain"/>
</dbReference>
<dbReference type="Pfam" id="PF02645">
    <property type="entry name" value="DegV"/>
    <property type="match status" value="1"/>
</dbReference>